<proteinExistence type="predicted"/>
<evidence type="ECO:0000313" key="1">
    <source>
        <dbReference type="EMBL" id="KAJ8670983.1"/>
    </source>
</evidence>
<reference evidence="1" key="1">
    <citation type="submission" date="2023-04" db="EMBL/GenBank/DDBJ databases">
        <title>A chromosome-level genome assembly of the parasitoid wasp Eretmocerus hayati.</title>
        <authorList>
            <person name="Zhong Y."/>
            <person name="Liu S."/>
            <person name="Liu Y."/>
        </authorList>
    </citation>
    <scope>NUCLEOTIDE SEQUENCE</scope>
    <source>
        <strain evidence="1">ZJU_SS_LIU_2023</strain>
    </source>
</reference>
<accession>A0ACC2NJJ0</accession>
<name>A0ACC2NJJ0_9HYME</name>
<protein>
    <submittedName>
        <fullName evidence="1">Uncharacterized protein</fullName>
    </submittedName>
</protein>
<dbReference type="Proteomes" id="UP001239111">
    <property type="component" value="Chromosome 3"/>
</dbReference>
<evidence type="ECO:0000313" key="2">
    <source>
        <dbReference type="Proteomes" id="UP001239111"/>
    </source>
</evidence>
<gene>
    <name evidence="1" type="ORF">QAD02_002242</name>
</gene>
<organism evidence="1 2">
    <name type="scientific">Eretmocerus hayati</name>
    <dbReference type="NCBI Taxonomy" id="131215"/>
    <lineage>
        <taxon>Eukaryota</taxon>
        <taxon>Metazoa</taxon>
        <taxon>Ecdysozoa</taxon>
        <taxon>Arthropoda</taxon>
        <taxon>Hexapoda</taxon>
        <taxon>Insecta</taxon>
        <taxon>Pterygota</taxon>
        <taxon>Neoptera</taxon>
        <taxon>Endopterygota</taxon>
        <taxon>Hymenoptera</taxon>
        <taxon>Apocrita</taxon>
        <taxon>Proctotrupomorpha</taxon>
        <taxon>Chalcidoidea</taxon>
        <taxon>Aphelinidae</taxon>
        <taxon>Aphelininae</taxon>
        <taxon>Eretmocerus</taxon>
    </lineage>
</organism>
<sequence length="118" mass="13255">MDEVVLIFWWYPGEFQDCVDALPSNYSIVQELYPGMGDNFTLHRQIRTAAVSEAWSRVPALTVALVGLICAVARYTVVLWLLLTLPGPKRSSWRHRIAHTCLYLDGVTGGPQQPIILT</sequence>
<dbReference type="EMBL" id="CM056743">
    <property type="protein sequence ID" value="KAJ8670983.1"/>
    <property type="molecule type" value="Genomic_DNA"/>
</dbReference>
<keyword evidence="2" id="KW-1185">Reference proteome</keyword>
<comment type="caution">
    <text evidence="1">The sequence shown here is derived from an EMBL/GenBank/DDBJ whole genome shotgun (WGS) entry which is preliminary data.</text>
</comment>